<reference evidence="2 3" key="1">
    <citation type="journal article" date="2014" name="Genome Announc.">
        <title>Draft Genome Sequence of the Haloacid-Degrading Burkholderia caribensis Strain MBA4.</title>
        <authorList>
            <person name="Pan Y."/>
            <person name="Kong K.F."/>
            <person name="Tsang J.S."/>
        </authorList>
    </citation>
    <scope>NUCLEOTIDE SEQUENCE [LARGE SCALE GENOMIC DNA]</scope>
    <source>
        <strain evidence="2 3">MBA4</strain>
    </source>
</reference>
<dbReference type="Proteomes" id="UP000019146">
    <property type="component" value="Chromosome 2"/>
</dbReference>
<dbReference type="KEGG" id="bcai:K788_0003168"/>
<sequence>MQLREAPREPIARRLNLSCAEARGMSAVWSVRWALALHASGCAGLAGLVRGARRGVADS</sequence>
<dbReference type="GO" id="GO:0016020">
    <property type="term" value="C:membrane"/>
    <property type="evidence" value="ECO:0007669"/>
    <property type="project" value="UniProtKB-SubCell"/>
</dbReference>
<gene>
    <name evidence="2" type="ORF">K788_0003168</name>
</gene>
<dbReference type="EMBL" id="CP012747">
    <property type="protein sequence ID" value="ALL66937.1"/>
    <property type="molecule type" value="Genomic_DNA"/>
</dbReference>
<name>A0A0P0REJ0_9BURK</name>
<proteinExistence type="predicted"/>
<evidence type="ECO:0000313" key="2">
    <source>
        <dbReference type="EMBL" id="ALL66937.1"/>
    </source>
</evidence>
<dbReference type="PROSITE" id="PS51111">
    <property type="entry name" value="REJ"/>
    <property type="match status" value="1"/>
</dbReference>
<organism evidence="2 3">
    <name type="scientific">Paraburkholderia caribensis MBA4</name>
    <dbReference type="NCBI Taxonomy" id="1323664"/>
    <lineage>
        <taxon>Bacteria</taxon>
        <taxon>Pseudomonadati</taxon>
        <taxon>Pseudomonadota</taxon>
        <taxon>Betaproteobacteria</taxon>
        <taxon>Burkholderiales</taxon>
        <taxon>Burkholderiaceae</taxon>
        <taxon>Paraburkholderia</taxon>
    </lineage>
</organism>
<feature type="domain" description="REJ" evidence="1">
    <location>
        <begin position="1"/>
        <end position="59"/>
    </location>
</feature>
<dbReference type="InterPro" id="IPR014010">
    <property type="entry name" value="REJ_dom"/>
</dbReference>
<accession>A0A0P0REJ0</accession>
<evidence type="ECO:0000313" key="3">
    <source>
        <dbReference type="Proteomes" id="UP000019146"/>
    </source>
</evidence>
<evidence type="ECO:0000259" key="1">
    <source>
        <dbReference type="PROSITE" id="PS51111"/>
    </source>
</evidence>
<dbReference type="AlphaFoldDB" id="A0A0P0REJ0"/>
<protein>
    <recommendedName>
        <fullName evidence="1">REJ domain-containing protein</fullName>
    </recommendedName>
</protein>